<dbReference type="InterPro" id="IPR036388">
    <property type="entry name" value="WH-like_DNA-bd_sf"/>
</dbReference>
<dbReference type="SMART" id="SM00413">
    <property type="entry name" value="ETS"/>
    <property type="match status" value="1"/>
</dbReference>
<evidence type="ECO:0000256" key="2">
    <source>
        <dbReference type="ARBA" id="ARBA00005562"/>
    </source>
</evidence>
<evidence type="ECO:0008006" key="12">
    <source>
        <dbReference type="Google" id="ProtNLM"/>
    </source>
</evidence>
<organism evidence="10 11">
    <name type="scientific">Cloeon dipterum</name>
    <dbReference type="NCBI Taxonomy" id="197152"/>
    <lineage>
        <taxon>Eukaryota</taxon>
        <taxon>Metazoa</taxon>
        <taxon>Ecdysozoa</taxon>
        <taxon>Arthropoda</taxon>
        <taxon>Hexapoda</taxon>
        <taxon>Insecta</taxon>
        <taxon>Pterygota</taxon>
        <taxon>Palaeoptera</taxon>
        <taxon>Ephemeroptera</taxon>
        <taxon>Pisciforma</taxon>
        <taxon>Baetidae</taxon>
        <taxon>Cloeon</taxon>
    </lineage>
</organism>
<dbReference type="FunFam" id="1.10.150.50:FF:000039">
    <property type="entry name" value="GA-binding protein alpha chain, putative"/>
    <property type="match status" value="1"/>
</dbReference>
<dbReference type="GO" id="GO:0005634">
    <property type="term" value="C:nucleus"/>
    <property type="evidence" value="ECO:0007669"/>
    <property type="project" value="UniProtKB-SubCell"/>
</dbReference>
<dbReference type="SUPFAM" id="SSF46785">
    <property type="entry name" value="Winged helix' DNA-binding domain"/>
    <property type="match status" value="1"/>
</dbReference>
<accession>A0A8S1DJZ9</accession>
<evidence type="ECO:0000313" key="10">
    <source>
        <dbReference type="EMBL" id="CAB3382888.1"/>
    </source>
</evidence>
<evidence type="ECO:0000256" key="3">
    <source>
        <dbReference type="ARBA" id="ARBA00022553"/>
    </source>
</evidence>
<dbReference type="InterPro" id="IPR013761">
    <property type="entry name" value="SAM/pointed_sf"/>
</dbReference>
<dbReference type="PROSITE" id="PS50061">
    <property type="entry name" value="ETS_DOMAIN_3"/>
    <property type="match status" value="1"/>
</dbReference>
<gene>
    <name evidence="10" type="ORF">CLODIP_2_CD03449</name>
</gene>
<evidence type="ECO:0000259" key="9">
    <source>
        <dbReference type="PROSITE" id="PS51433"/>
    </source>
</evidence>
<dbReference type="PROSITE" id="PS00346">
    <property type="entry name" value="ETS_DOMAIN_2"/>
    <property type="match status" value="1"/>
</dbReference>
<dbReference type="PROSITE" id="PS51433">
    <property type="entry name" value="PNT"/>
    <property type="match status" value="1"/>
</dbReference>
<dbReference type="GO" id="GO:0043565">
    <property type="term" value="F:sequence-specific DNA binding"/>
    <property type="evidence" value="ECO:0007669"/>
    <property type="project" value="InterPro"/>
</dbReference>
<sequence length="451" mass="51566">MNGNTGKPEGGTPSRKRKSSEASNNKSNDEKYFKYIDCAEEILNADIIPSPLNDEPIILEQEVVTDMEDSSDQTIVIHMDISEPLTTLRSLLETKLGGIDLSGYKFWLQDSQMLDANKTLQDQCVSEGGVVQINVELLHDSVQGTKINIMDVLRPGDDFLEQQESQKSDDYEPQATTSENQTTSSNSENNPVKWCIDATFKSTQERMNIPSDPEQWSVEHVQIWLQWAVRHFNLMKIQLSNWSITGKELFSMKREQFKEKVPIDPNDTFWTHLELLRRCKFVAVLDPSNQSASNKISTRLTKPKYKSQRVIMSKSVEAFGSVRSGNNGQIQLWQFLLELLTEKQHTDVIQWVGTEGEFKLNDPEVVAKLWGVRKNKPTMNYEKLSRALRYYYDGEMIAKVHGKRFVYKFVCDLKALLGYSAAELSRLVDECSGSQAMPEVEEHTLSRHRPL</sequence>
<keyword evidence="5 6" id="KW-0539">Nucleus</keyword>
<evidence type="ECO:0000256" key="7">
    <source>
        <dbReference type="SAM" id="MobiDB-lite"/>
    </source>
</evidence>
<evidence type="ECO:0000259" key="8">
    <source>
        <dbReference type="PROSITE" id="PS50061"/>
    </source>
</evidence>
<dbReference type="AlphaFoldDB" id="A0A8S1DJZ9"/>
<evidence type="ECO:0000256" key="4">
    <source>
        <dbReference type="ARBA" id="ARBA00023125"/>
    </source>
</evidence>
<protein>
    <recommendedName>
        <fullName evidence="12">ETS domain-containing protein</fullName>
    </recommendedName>
</protein>
<dbReference type="InterPro" id="IPR003118">
    <property type="entry name" value="Pointed_dom"/>
</dbReference>
<comment type="subcellular location">
    <subcellularLocation>
        <location evidence="1 6">Nucleus</location>
    </subcellularLocation>
</comment>
<keyword evidence="3" id="KW-0597">Phosphoprotein</keyword>
<evidence type="ECO:0000313" key="11">
    <source>
        <dbReference type="Proteomes" id="UP000494165"/>
    </source>
</evidence>
<keyword evidence="11" id="KW-1185">Reference proteome</keyword>
<dbReference type="PRINTS" id="PR00454">
    <property type="entry name" value="ETSDOMAIN"/>
</dbReference>
<dbReference type="GO" id="GO:0000981">
    <property type="term" value="F:DNA-binding transcription factor activity, RNA polymerase II-specific"/>
    <property type="evidence" value="ECO:0007669"/>
    <property type="project" value="TreeGrafter"/>
</dbReference>
<name>A0A8S1DJZ9_9INSE</name>
<feature type="region of interest" description="Disordered" evidence="7">
    <location>
        <begin position="1"/>
        <end position="26"/>
    </location>
</feature>
<evidence type="ECO:0000256" key="6">
    <source>
        <dbReference type="RuleBase" id="RU004019"/>
    </source>
</evidence>
<dbReference type="FunFam" id="1.10.10.10:FF:000200">
    <property type="entry name" value="GA-binding protein alpha chain, putative"/>
    <property type="match status" value="1"/>
</dbReference>
<feature type="domain" description="PNT" evidence="9">
    <location>
        <begin position="195"/>
        <end position="280"/>
    </location>
</feature>
<dbReference type="InterPro" id="IPR036390">
    <property type="entry name" value="WH_DNA-bd_sf"/>
</dbReference>
<comment type="similarity">
    <text evidence="2 6">Belongs to the ETS family.</text>
</comment>
<dbReference type="GO" id="GO:0030154">
    <property type="term" value="P:cell differentiation"/>
    <property type="evidence" value="ECO:0007669"/>
    <property type="project" value="TreeGrafter"/>
</dbReference>
<proteinExistence type="inferred from homology"/>
<dbReference type="PANTHER" id="PTHR11849">
    <property type="entry name" value="ETS"/>
    <property type="match status" value="1"/>
</dbReference>
<reference evidence="10 11" key="1">
    <citation type="submission" date="2020-04" db="EMBL/GenBank/DDBJ databases">
        <authorList>
            <person name="Alioto T."/>
            <person name="Alioto T."/>
            <person name="Gomez Garrido J."/>
        </authorList>
    </citation>
    <scope>NUCLEOTIDE SEQUENCE [LARGE SCALE GENOMIC DNA]</scope>
</reference>
<comment type="caution">
    <text evidence="10">The sequence shown here is derived from an EMBL/GenBank/DDBJ whole genome shotgun (WGS) entry which is preliminary data.</text>
</comment>
<dbReference type="Pfam" id="PF00178">
    <property type="entry name" value="Ets"/>
    <property type="match status" value="1"/>
</dbReference>
<dbReference type="Gene3D" id="3.10.20.90">
    <property type="entry name" value="Phosphatidylinositol 3-kinase Catalytic Subunit, Chain A, domain 1"/>
    <property type="match status" value="1"/>
</dbReference>
<dbReference type="SMART" id="SM00251">
    <property type="entry name" value="SAM_PNT"/>
    <property type="match status" value="1"/>
</dbReference>
<dbReference type="Gene3D" id="1.10.150.50">
    <property type="entry name" value="Transcription Factor, Ets-1"/>
    <property type="match status" value="1"/>
</dbReference>
<dbReference type="InterPro" id="IPR024668">
    <property type="entry name" value="GABP_asu_N"/>
</dbReference>
<dbReference type="PANTHER" id="PTHR11849:SF195">
    <property type="entry name" value="GA-BINDING PROTEIN ALPHA CHAIN"/>
    <property type="match status" value="1"/>
</dbReference>
<evidence type="ECO:0000256" key="5">
    <source>
        <dbReference type="ARBA" id="ARBA00023242"/>
    </source>
</evidence>
<dbReference type="OrthoDB" id="10067219at2759"/>
<dbReference type="Pfam" id="PF11620">
    <property type="entry name" value="GABP-alpha"/>
    <property type="match status" value="1"/>
</dbReference>
<dbReference type="PROSITE" id="PS00345">
    <property type="entry name" value="ETS_DOMAIN_1"/>
    <property type="match status" value="1"/>
</dbReference>
<dbReference type="SUPFAM" id="SSF47769">
    <property type="entry name" value="SAM/Pointed domain"/>
    <property type="match status" value="1"/>
</dbReference>
<keyword evidence="4 6" id="KW-0238">DNA-binding</keyword>
<feature type="compositionally biased region" description="Low complexity" evidence="7">
    <location>
        <begin position="176"/>
        <end position="190"/>
    </location>
</feature>
<dbReference type="InterPro" id="IPR000418">
    <property type="entry name" value="Ets_dom"/>
</dbReference>
<dbReference type="Proteomes" id="UP000494165">
    <property type="component" value="Unassembled WGS sequence"/>
</dbReference>
<evidence type="ECO:0000256" key="1">
    <source>
        <dbReference type="ARBA" id="ARBA00004123"/>
    </source>
</evidence>
<dbReference type="Gene3D" id="1.10.10.10">
    <property type="entry name" value="Winged helix-like DNA-binding domain superfamily/Winged helix DNA-binding domain"/>
    <property type="match status" value="1"/>
</dbReference>
<dbReference type="Pfam" id="PF02198">
    <property type="entry name" value="SAM_PNT"/>
    <property type="match status" value="1"/>
</dbReference>
<feature type="region of interest" description="Disordered" evidence="7">
    <location>
        <begin position="163"/>
        <end position="191"/>
    </location>
</feature>
<dbReference type="InterPro" id="IPR046328">
    <property type="entry name" value="ETS_fam"/>
</dbReference>
<dbReference type="EMBL" id="CADEPI010000287">
    <property type="protein sequence ID" value="CAB3382888.1"/>
    <property type="molecule type" value="Genomic_DNA"/>
</dbReference>
<feature type="domain" description="ETS" evidence="8">
    <location>
        <begin position="330"/>
        <end position="410"/>
    </location>
</feature>